<dbReference type="AlphaFoldDB" id="G3B8M3"/>
<dbReference type="KEGG" id="cten:18250812"/>
<dbReference type="eggNOG" id="KOG0280">
    <property type="taxonomic scope" value="Eukaryota"/>
</dbReference>
<evidence type="ECO:0000313" key="4">
    <source>
        <dbReference type="EMBL" id="EGV61767.1"/>
    </source>
</evidence>
<evidence type="ECO:0000256" key="3">
    <source>
        <dbReference type="ARBA" id="ARBA00043952"/>
    </source>
</evidence>
<dbReference type="GO" id="GO:0005737">
    <property type="term" value="C:cytoplasm"/>
    <property type="evidence" value="ECO:0007669"/>
    <property type="project" value="TreeGrafter"/>
</dbReference>
<keyword evidence="5" id="KW-1185">Reference proteome</keyword>
<dbReference type="InterPro" id="IPR052415">
    <property type="entry name" value="Diphthine_MTase"/>
</dbReference>
<dbReference type="PANTHER" id="PTHR46042">
    <property type="entry name" value="DIPHTHINE METHYLTRANSFERASE"/>
    <property type="match status" value="1"/>
</dbReference>
<dbReference type="STRING" id="590646.G3B8M3"/>
<dbReference type="HOGENOM" id="CLU_036100_0_0_1"/>
<dbReference type="RefSeq" id="XP_006687937.1">
    <property type="nucleotide sequence ID" value="XM_006687874.1"/>
</dbReference>
<evidence type="ECO:0000256" key="1">
    <source>
        <dbReference type="ARBA" id="ARBA00022574"/>
    </source>
</evidence>
<dbReference type="InterPro" id="IPR015943">
    <property type="entry name" value="WD40/YVTN_repeat-like_dom_sf"/>
</dbReference>
<dbReference type="OrthoDB" id="1930760at2759"/>
<proteinExistence type="predicted"/>
<evidence type="ECO:0000313" key="5">
    <source>
        <dbReference type="Proteomes" id="UP000000707"/>
    </source>
</evidence>
<comment type="pathway">
    <text evidence="3">Protein modification.</text>
</comment>
<accession>G3B8M3</accession>
<dbReference type="GeneID" id="18250812"/>
<dbReference type="InterPro" id="IPR036322">
    <property type="entry name" value="WD40_repeat_dom_sf"/>
</dbReference>
<dbReference type="PANTHER" id="PTHR46042:SF1">
    <property type="entry name" value="DIPHTHINE METHYLTRANSFERASE"/>
    <property type="match status" value="1"/>
</dbReference>
<evidence type="ECO:0000256" key="2">
    <source>
        <dbReference type="ARBA" id="ARBA00022737"/>
    </source>
</evidence>
<gene>
    <name evidence="4" type="ORF">CANTEDRAFT_98917</name>
</gene>
<reference evidence="4 5" key="1">
    <citation type="journal article" date="2011" name="Proc. Natl. Acad. Sci. U.S.A.">
        <title>Comparative genomics of xylose-fermenting fungi for enhanced biofuel production.</title>
        <authorList>
            <person name="Wohlbach D.J."/>
            <person name="Kuo A."/>
            <person name="Sato T.K."/>
            <person name="Potts K.M."/>
            <person name="Salamov A.A."/>
            <person name="LaButti K.M."/>
            <person name="Sun H."/>
            <person name="Clum A."/>
            <person name="Pangilinan J.L."/>
            <person name="Lindquist E.A."/>
            <person name="Lucas S."/>
            <person name="Lapidus A."/>
            <person name="Jin M."/>
            <person name="Gunawan C."/>
            <person name="Balan V."/>
            <person name="Dale B.E."/>
            <person name="Jeffries T.W."/>
            <person name="Zinkel R."/>
            <person name="Barry K.W."/>
            <person name="Grigoriev I.V."/>
            <person name="Gasch A.P."/>
        </authorList>
    </citation>
    <scope>NUCLEOTIDE SEQUENCE [LARGE SCALE GENOMIC DNA]</scope>
    <source>
        <strain evidence="5">ATCC 10573 / BCRC 21748 / CBS 615 / JCM 9827 / NBRC 10315 / NRRL Y-1498 / VKM Y-70</strain>
    </source>
</reference>
<dbReference type="Proteomes" id="UP000000707">
    <property type="component" value="Unassembled WGS sequence"/>
</dbReference>
<dbReference type="SUPFAM" id="SSF50978">
    <property type="entry name" value="WD40 repeat-like"/>
    <property type="match status" value="1"/>
</dbReference>
<name>G3B8M3_CANTC</name>
<dbReference type="EMBL" id="GL996527">
    <property type="protein sequence ID" value="EGV61767.1"/>
    <property type="molecule type" value="Genomic_DNA"/>
</dbReference>
<protein>
    <submittedName>
        <fullName evidence="4">WD40 repeat-like protein</fullName>
    </submittedName>
</protein>
<dbReference type="GO" id="GO:0061685">
    <property type="term" value="F:diphthine methylesterase activity"/>
    <property type="evidence" value="ECO:0007669"/>
    <property type="project" value="TreeGrafter"/>
</dbReference>
<keyword evidence="1" id="KW-0853">WD repeat</keyword>
<organism evidence="5">
    <name type="scientific">Candida tenuis (strain ATCC 10573 / BCRC 21748 / CBS 615 / JCM 9827 / NBRC 10315 / NRRL Y-1498 / VKM Y-70)</name>
    <name type="common">Yeast</name>
    <name type="synonym">Yamadazyma tenuis</name>
    <dbReference type="NCBI Taxonomy" id="590646"/>
    <lineage>
        <taxon>Eukaryota</taxon>
        <taxon>Fungi</taxon>
        <taxon>Dikarya</taxon>
        <taxon>Ascomycota</taxon>
        <taxon>Saccharomycotina</taxon>
        <taxon>Pichiomycetes</taxon>
        <taxon>Debaryomycetaceae</taxon>
        <taxon>Yamadazyma</taxon>
    </lineage>
</organism>
<dbReference type="GO" id="GO:0017183">
    <property type="term" value="P:protein histidyl modification to diphthamide"/>
    <property type="evidence" value="ECO:0007669"/>
    <property type="project" value="TreeGrafter"/>
</dbReference>
<sequence>MSQPNSCKRLQVFNTDLPPCCVQYYPNDTSIVFISSYKLEENGEKHGSIDIYQHDNGEGDLHLLTRKLTTAVLDLKIKDSLVSSCHSDGSVILWKFNSKEMGLSKIKQFGVFEDTVTSVNFNHKGDIIIATCTNGQTCSIDLEKGDINYFDTTHDLECWISAFGELGELCNVIFTGGDDSKLIAHDIRTNTKIWATGTRHHEAGVVSILPASKTWNSMNPNQLWTGSYDDNLRILDLRVMDKENPALIEGYIPVVHQKENLGGGVWRLIPSPAPNDNRILACCMYDGARIVDVKEDQFVVTKYFKADHESMCYGGDWGSSGITTCSFYDKVVQRWDPNS</sequence>
<keyword evidence="2" id="KW-0677">Repeat</keyword>
<dbReference type="Gene3D" id="2.130.10.10">
    <property type="entry name" value="YVTN repeat-like/Quinoprotein amine dehydrogenase"/>
    <property type="match status" value="2"/>
</dbReference>